<protein>
    <submittedName>
        <fullName evidence="7">Uncharacterized protein</fullName>
    </submittedName>
</protein>
<comment type="subcellular location">
    <subcellularLocation>
        <location evidence="1">Membrane</location>
    </subcellularLocation>
</comment>
<keyword evidence="6" id="KW-0604">Photosystem II</keyword>
<keyword evidence="5" id="KW-0472">Membrane</keyword>
<dbReference type="EMBL" id="BQMJ01000003">
    <property type="protein sequence ID" value="GJQ08582.1"/>
    <property type="molecule type" value="Genomic_DNA"/>
</dbReference>
<keyword evidence="8" id="KW-1185">Reference proteome</keyword>
<reference evidence="7" key="1">
    <citation type="journal article" date="2022" name="Proc. Natl. Acad. Sci. U.S.A.">
        <title>Life cycle and functional genomics of the unicellular red alga Galdieria for elucidating algal and plant evolution and industrial use.</title>
        <authorList>
            <person name="Hirooka S."/>
            <person name="Itabashi T."/>
            <person name="Ichinose T.M."/>
            <person name="Onuma R."/>
            <person name="Fujiwara T."/>
            <person name="Yamashita S."/>
            <person name="Jong L.W."/>
            <person name="Tomita R."/>
            <person name="Iwane A.H."/>
            <person name="Miyagishima S.Y."/>
        </authorList>
    </citation>
    <scope>NUCLEOTIDE SEQUENCE</scope>
    <source>
        <strain evidence="7">NBRC 102759</strain>
    </source>
</reference>
<dbReference type="Gene3D" id="3.30.2050.10">
    <property type="entry name" value="photosynthetic oxygen evolving center domain"/>
    <property type="match status" value="1"/>
</dbReference>
<keyword evidence="3" id="KW-0602">Photosynthesis</keyword>
<dbReference type="Proteomes" id="UP001061958">
    <property type="component" value="Unassembled WGS sequence"/>
</dbReference>
<dbReference type="AlphaFoldDB" id="A0A9C7PRA6"/>
<evidence type="ECO:0000256" key="3">
    <source>
        <dbReference type="ARBA" id="ARBA00022531"/>
    </source>
</evidence>
<dbReference type="GO" id="GO:0010207">
    <property type="term" value="P:photosystem II assembly"/>
    <property type="evidence" value="ECO:0007669"/>
    <property type="project" value="InterPro"/>
</dbReference>
<proteinExistence type="inferred from homology"/>
<dbReference type="PANTHER" id="PTHR34058">
    <property type="entry name" value="OXYGEN-EVOLVING ENHANCER PROTEIN 1-2, CHLOROPLASTIC"/>
    <property type="match status" value="1"/>
</dbReference>
<comment type="caution">
    <text evidence="7">The sequence shown here is derived from an EMBL/GenBank/DDBJ whole genome shotgun (WGS) entry which is preliminary data.</text>
</comment>
<dbReference type="InterPro" id="IPR011250">
    <property type="entry name" value="OMP/PagP_B-barrel"/>
</dbReference>
<reference evidence="7" key="2">
    <citation type="submission" date="2022-01" db="EMBL/GenBank/DDBJ databases">
        <authorList>
            <person name="Hirooka S."/>
            <person name="Miyagishima S.Y."/>
        </authorList>
    </citation>
    <scope>NUCLEOTIDE SEQUENCE</scope>
    <source>
        <strain evidence="7">NBRC 102759</strain>
    </source>
</reference>
<dbReference type="OrthoDB" id="2860at2759"/>
<dbReference type="Pfam" id="PF01716">
    <property type="entry name" value="MSP"/>
    <property type="match status" value="1"/>
</dbReference>
<dbReference type="Gene3D" id="2.40.160.30">
    <property type="entry name" value="Photosystem II, cytochrome c-550 precursor"/>
    <property type="match status" value="1"/>
</dbReference>
<keyword evidence="4" id="KW-0793">Thylakoid</keyword>
<name>A0A9C7PRA6_9RHOD</name>
<dbReference type="GO" id="GO:0009523">
    <property type="term" value="C:photosystem II"/>
    <property type="evidence" value="ECO:0007669"/>
    <property type="project" value="UniProtKB-KW"/>
</dbReference>
<dbReference type="SUPFAM" id="SSF56925">
    <property type="entry name" value="OMPA-like"/>
    <property type="match status" value="1"/>
</dbReference>
<dbReference type="InterPro" id="IPR002628">
    <property type="entry name" value="PsbO"/>
</dbReference>
<evidence type="ECO:0000256" key="1">
    <source>
        <dbReference type="ARBA" id="ARBA00004370"/>
    </source>
</evidence>
<gene>
    <name evidence="7" type="ORF">GpartN1_g373.t1</name>
</gene>
<evidence type="ECO:0000256" key="6">
    <source>
        <dbReference type="ARBA" id="ARBA00023276"/>
    </source>
</evidence>
<evidence type="ECO:0000256" key="4">
    <source>
        <dbReference type="ARBA" id="ARBA00023078"/>
    </source>
</evidence>
<evidence type="ECO:0000313" key="7">
    <source>
        <dbReference type="EMBL" id="GJQ08582.1"/>
    </source>
</evidence>
<evidence type="ECO:0000256" key="2">
    <source>
        <dbReference type="ARBA" id="ARBA00009838"/>
    </source>
</evidence>
<evidence type="ECO:0000313" key="8">
    <source>
        <dbReference type="Proteomes" id="UP001061958"/>
    </source>
</evidence>
<comment type="similarity">
    <text evidence="2">Belongs to the PsbO family.</text>
</comment>
<sequence length="356" mass="39223">MFAFITPNTSFQQLFYSTFCPKKAQRSCLGFHSCAVQTVKASLRPLLWEQCKRDIAKVQQLFQNLPIDGQRTIHTALALALAFTLCMPTTSLALTRSDIRSLTYDQVKGTGIASRCPEVDTAKGIIKLDKNKKYKLVDLCLEPKSFQVEEEYVTKRGKGESRREFVDAKLVTRATYTLSNIEGTLNFEDNDLVFRERDGLDYAACTVQLPGGERVPFLFSIKKLVAKAANVDQGINTATEFGGQFKVTGYRTGLFLDPKGRGGTSGYDMAVALPAREADGAEGQDDLLRENNKTFDVTDGSIEMAVNKLDPSSGEIAGVFVSEQLSDTDMGAKDPKRLLLKGIFYARVVEDAAATE</sequence>
<accession>A0A9C7PRA6</accession>
<evidence type="ECO:0000256" key="5">
    <source>
        <dbReference type="ARBA" id="ARBA00023136"/>
    </source>
</evidence>
<organism evidence="7 8">
    <name type="scientific">Galdieria partita</name>
    <dbReference type="NCBI Taxonomy" id="83374"/>
    <lineage>
        <taxon>Eukaryota</taxon>
        <taxon>Rhodophyta</taxon>
        <taxon>Bangiophyceae</taxon>
        <taxon>Galdieriales</taxon>
        <taxon>Galdieriaceae</taxon>
        <taxon>Galdieria</taxon>
    </lineage>
</organism>
<dbReference type="GO" id="GO:0042549">
    <property type="term" value="P:photosystem II stabilization"/>
    <property type="evidence" value="ECO:0007669"/>
    <property type="project" value="InterPro"/>
</dbReference>